<dbReference type="Proteomes" id="UP000055024">
    <property type="component" value="Unassembled WGS sequence"/>
</dbReference>
<evidence type="ECO:0000313" key="2">
    <source>
        <dbReference type="Proteomes" id="UP000055024"/>
    </source>
</evidence>
<organism evidence="1 2">
    <name type="scientific">Trichinella zimbabwensis</name>
    <dbReference type="NCBI Taxonomy" id="268475"/>
    <lineage>
        <taxon>Eukaryota</taxon>
        <taxon>Metazoa</taxon>
        <taxon>Ecdysozoa</taxon>
        <taxon>Nematoda</taxon>
        <taxon>Enoplea</taxon>
        <taxon>Dorylaimia</taxon>
        <taxon>Trichinellida</taxon>
        <taxon>Trichinellidae</taxon>
        <taxon>Trichinella</taxon>
    </lineage>
</organism>
<gene>
    <name evidence="1" type="ORF">T11_16392</name>
</gene>
<sequence length="63" mass="7186">MLMSFKGSRLMHKCSLSAREALLSLSKHNGRLAKTFHCRIGFPRVSADDEPREESSARMFVNF</sequence>
<dbReference type="AlphaFoldDB" id="A0A0V1HCW3"/>
<dbReference type="EMBL" id="JYDP01000093">
    <property type="protein sequence ID" value="KRZ07986.1"/>
    <property type="molecule type" value="Genomic_DNA"/>
</dbReference>
<protein>
    <submittedName>
        <fullName evidence="1">Uncharacterized protein</fullName>
    </submittedName>
</protein>
<evidence type="ECO:0000313" key="1">
    <source>
        <dbReference type="EMBL" id="KRZ07986.1"/>
    </source>
</evidence>
<comment type="caution">
    <text evidence="1">The sequence shown here is derived from an EMBL/GenBank/DDBJ whole genome shotgun (WGS) entry which is preliminary data.</text>
</comment>
<keyword evidence="2" id="KW-1185">Reference proteome</keyword>
<accession>A0A0V1HCW3</accession>
<name>A0A0V1HCW3_9BILA</name>
<reference evidence="1 2" key="1">
    <citation type="submission" date="2015-01" db="EMBL/GenBank/DDBJ databases">
        <title>Evolution of Trichinella species and genotypes.</title>
        <authorList>
            <person name="Korhonen P.K."/>
            <person name="Edoardo P."/>
            <person name="Giuseppe L.R."/>
            <person name="Gasser R.B."/>
        </authorList>
    </citation>
    <scope>NUCLEOTIDE SEQUENCE [LARGE SCALE GENOMIC DNA]</scope>
    <source>
        <strain evidence="1">ISS1029</strain>
    </source>
</reference>
<proteinExistence type="predicted"/>